<dbReference type="GO" id="GO:0045252">
    <property type="term" value="C:oxoglutarate dehydrogenase complex"/>
    <property type="evidence" value="ECO:0007669"/>
    <property type="project" value="TreeGrafter"/>
</dbReference>
<dbReference type="NCBIfam" id="NF008907">
    <property type="entry name" value="PRK12270.1"/>
    <property type="match status" value="1"/>
</dbReference>
<dbReference type="PANTHER" id="PTHR23152">
    <property type="entry name" value="2-OXOGLUTARATE DEHYDROGENASE"/>
    <property type="match status" value="1"/>
</dbReference>
<dbReference type="SMART" id="SM00861">
    <property type="entry name" value="Transket_pyr"/>
    <property type="match status" value="1"/>
</dbReference>
<comment type="function">
    <text evidence="2">E1 component of the 2-oxoglutarate dehydrogenase (OGDH) complex which catalyzes the decarboxylation of 2-oxoglutarate, the first step in the conversion of 2-oxoglutarate to succinyl-CoA and CO(2).</text>
</comment>
<comment type="similarity">
    <text evidence="3">Belongs to the alpha-ketoglutarate dehydrogenase family.</text>
</comment>
<dbReference type="InterPro" id="IPR001017">
    <property type="entry name" value="DH_E1"/>
</dbReference>
<evidence type="ECO:0000256" key="9">
    <source>
        <dbReference type="ARBA" id="ARBA00023152"/>
    </source>
</evidence>
<dbReference type="Pfam" id="PF00676">
    <property type="entry name" value="E1_dh"/>
    <property type="match status" value="1"/>
</dbReference>
<dbReference type="Pfam" id="PF16870">
    <property type="entry name" value="OxoGdeHyase_C"/>
    <property type="match status" value="1"/>
</dbReference>
<comment type="subunit">
    <text evidence="4">Homodimer. Part of the 2-oxoglutarate dehydrogenase (OGDH) complex composed of E1 (2-oxoglutarate dehydrogenase), E2 (dihydrolipoamide succinyltransferase) and E3 (dihydrolipoamide dehydrogenase); the complex contains multiple copies of the three enzymatic components (E1, E2 and E3).</text>
</comment>
<dbReference type="GO" id="GO:0006099">
    <property type="term" value="P:tricarboxylic acid cycle"/>
    <property type="evidence" value="ECO:0007669"/>
    <property type="project" value="TreeGrafter"/>
</dbReference>
<evidence type="ECO:0000256" key="10">
    <source>
        <dbReference type="ARBA" id="ARBA00030680"/>
    </source>
</evidence>
<dbReference type="Pfam" id="PF16078">
    <property type="entry name" value="2-oxogl_dehyd_N"/>
    <property type="match status" value="1"/>
</dbReference>
<dbReference type="Gene3D" id="3.40.50.12470">
    <property type="match status" value="1"/>
</dbReference>
<dbReference type="GO" id="GO:0006096">
    <property type="term" value="P:glycolytic process"/>
    <property type="evidence" value="ECO:0007669"/>
    <property type="project" value="UniProtKB-KW"/>
</dbReference>
<dbReference type="NCBIfam" id="NF006914">
    <property type="entry name" value="PRK09404.1"/>
    <property type="match status" value="1"/>
</dbReference>
<evidence type="ECO:0000256" key="2">
    <source>
        <dbReference type="ARBA" id="ARBA00003906"/>
    </source>
</evidence>
<comment type="cofactor">
    <cofactor evidence="1">
        <name>thiamine diphosphate</name>
        <dbReference type="ChEBI" id="CHEBI:58937"/>
    </cofactor>
</comment>
<dbReference type="SUPFAM" id="SSF52518">
    <property type="entry name" value="Thiamin diphosphate-binding fold (THDP-binding)"/>
    <property type="match status" value="2"/>
</dbReference>
<dbReference type="InterPro" id="IPR032106">
    <property type="entry name" value="2-oxogl_dehyd_N"/>
</dbReference>
<keyword evidence="9" id="KW-0324">Glycolysis</keyword>
<dbReference type="InterPro" id="IPR031717">
    <property type="entry name" value="ODO-1/KGD_C"/>
</dbReference>
<dbReference type="PIRSF" id="PIRSF000157">
    <property type="entry name" value="Oxoglu_dh_E1"/>
    <property type="match status" value="1"/>
</dbReference>
<evidence type="ECO:0000256" key="6">
    <source>
        <dbReference type="ARBA" id="ARBA00013321"/>
    </source>
</evidence>
<accession>A0A2K9Z2Z4</accession>
<evidence type="ECO:0000256" key="5">
    <source>
        <dbReference type="ARBA" id="ARBA00012280"/>
    </source>
</evidence>
<organism evidence="12 13">
    <name type="scientific">Rhizobium leguminosarum</name>
    <dbReference type="NCBI Taxonomy" id="384"/>
    <lineage>
        <taxon>Bacteria</taxon>
        <taxon>Pseudomonadati</taxon>
        <taxon>Pseudomonadota</taxon>
        <taxon>Alphaproteobacteria</taxon>
        <taxon>Hyphomicrobiales</taxon>
        <taxon>Rhizobiaceae</taxon>
        <taxon>Rhizobium/Agrobacterium group</taxon>
        <taxon>Rhizobium</taxon>
    </lineage>
</organism>
<feature type="domain" description="Transketolase-like pyrimidine-binding" evidence="11">
    <location>
        <begin position="665"/>
        <end position="858"/>
    </location>
</feature>
<evidence type="ECO:0000259" key="11">
    <source>
        <dbReference type="SMART" id="SM00861"/>
    </source>
</evidence>
<keyword evidence="8" id="KW-0786">Thiamine pyrophosphate</keyword>
<dbReference type="InterPro" id="IPR042179">
    <property type="entry name" value="KGD_C_sf"/>
</dbReference>
<evidence type="ECO:0000256" key="8">
    <source>
        <dbReference type="ARBA" id="ARBA00023052"/>
    </source>
</evidence>
<dbReference type="EMBL" id="CP025012">
    <property type="protein sequence ID" value="AUW42603.1"/>
    <property type="molecule type" value="Genomic_DNA"/>
</dbReference>
<name>A0A2K9Z2Z4_RHILE</name>
<dbReference type="InterPro" id="IPR029061">
    <property type="entry name" value="THDP-binding"/>
</dbReference>
<dbReference type="NCBIfam" id="TIGR00239">
    <property type="entry name" value="2oxo_dh_E1"/>
    <property type="match status" value="1"/>
</dbReference>
<dbReference type="InterPro" id="IPR011603">
    <property type="entry name" value="2oxoglutarate_DH_E1"/>
</dbReference>
<proteinExistence type="inferred from homology"/>
<dbReference type="GO" id="GO:0004591">
    <property type="term" value="F:oxoglutarate dehydrogenase (succinyl-transferring) activity"/>
    <property type="evidence" value="ECO:0007669"/>
    <property type="project" value="UniProtKB-EC"/>
</dbReference>
<dbReference type="GO" id="GO:0005829">
    <property type="term" value="C:cytosol"/>
    <property type="evidence" value="ECO:0007669"/>
    <property type="project" value="TreeGrafter"/>
</dbReference>
<keyword evidence="7 12" id="KW-0560">Oxidoreductase</keyword>
<dbReference type="AlphaFoldDB" id="A0A2K9Z2Z4"/>
<reference evidence="12 13" key="1">
    <citation type="submission" date="2017-11" db="EMBL/GenBank/DDBJ databases">
        <title>Complete genome of Rhizobium leguminosarum Norway, an ineffective micro-symbiont.</title>
        <authorList>
            <person name="Hoffrichter A."/>
            <person name="Liang J."/>
            <person name="Brachmann A."/>
            <person name="Marin M."/>
        </authorList>
    </citation>
    <scope>NUCLEOTIDE SEQUENCE [LARGE SCALE GENOMIC DNA]</scope>
    <source>
        <strain evidence="12 13">Norway</strain>
    </source>
</reference>
<evidence type="ECO:0000256" key="1">
    <source>
        <dbReference type="ARBA" id="ARBA00001964"/>
    </source>
</evidence>
<dbReference type="Proteomes" id="UP000238523">
    <property type="component" value="Chromosome"/>
</dbReference>
<dbReference type="CDD" id="cd02016">
    <property type="entry name" value="TPP_E1_OGDC_like"/>
    <property type="match status" value="1"/>
</dbReference>
<dbReference type="GO" id="GO:0030976">
    <property type="term" value="F:thiamine pyrophosphate binding"/>
    <property type="evidence" value="ECO:0007669"/>
    <property type="project" value="InterPro"/>
</dbReference>
<dbReference type="FunFam" id="3.40.50.12470:FF:000003">
    <property type="entry name" value="2-oxoglutarate dehydrogenase E1 component"/>
    <property type="match status" value="1"/>
</dbReference>
<sequence length="1015" mass="112569">MSELVFSSRSGKIRPRCCASGQDAELIHEQQYLNSRVQVFEMNSAFTRQPANEAFRQTSFLDSTNAYYVEELQTRFAKDPSSVGPEWRDFFNQLGDNVRDVEKVASRKGVDWPVPLHGDLAAVLDGNWHQTDVPAKAEAEAIAELTVSPEFAPRDTARALALTRSYRTRGHLSADVDPLKLNPRARDSELDPSSYGFDEADLDRQVFVDGVMGFEAASVRQLVSALRSAYCEKVGFEYMHIADPARRGWVQRYAEGRRSEPDKAKKRTILQTLVEVTGFERFLGKKFVGTTRFGIDGAETTIVALEEIIERGAELGVTEVVLGMAHRGRLNVLGQVIRKPHQAIFSEFKGGSSFPDDVEGSGDVKYHLGTSSDRVVQGRKMHLSLVANPSHLEVIDPVVLGKVRAKQEQRGDAVERSGVMPLLIHGDAAFAGQGIVAESLGLSGLKGFRTGGSVHLIINNQVGFTTDPSYARSSPYPSDVAKAVDAPIFHVNGDDPEAVAWVARLAVEYRQTFHLPVVIDLMCFRLYGHNEGDEPSFTQPAMYREIRSHRSTLSLYAQRLAAEGILAEADVDAASAAWSAHLETELETSKSYRPNKGDWLDGRWAGLERGDPEREDFSESTGVDLAALREVGRAITALPDRFAAHPTIIRFLDARGKAVESGRDLDWATAEALAMGSLAREGHPVRLSGQDSERGTFSQRHSVIIDQETGERYLPLSHVSADQAPCETFNSMLSEVAVLGFEYGYSLAEPHCLVMWEAQFGDFANGAQVIFDQFLSSAERKWLRMSGLVCLLPHGYDGQGPEHSSARLERYLQSSAEGNWQVANCTTPANYFHLLRRQIARPFRKPLILMTPKSLLRHKRCRSDLSDFGPGSSFRRILRDDAEGNGDLVEVSSVRRVLVCSGKIYFDLEAERRKRAVSDVYILRLEQLYPFPAKALALELNRFGDAEIWWCQEEPKNMGAWSFVEPYVEWSSGQGRGVALRPSYVGRPASASTATGQMSRHAAELQAIMDEAFAV</sequence>
<dbReference type="Gene3D" id="3.40.50.11610">
    <property type="entry name" value="Multifunctional 2-oxoglutarate metabolism enzyme, C-terminal domain"/>
    <property type="match status" value="1"/>
</dbReference>
<dbReference type="Pfam" id="PF02779">
    <property type="entry name" value="Transket_pyr"/>
    <property type="match status" value="1"/>
</dbReference>
<dbReference type="Gene3D" id="1.10.287.1150">
    <property type="entry name" value="TPP helical domain"/>
    <property type="match status" value="1"/>
</dbReference>
<evidence type="ECO:0000256" key="7">
    <source>
        <dbReference type="ARBA" id="ARBA00023002"/>
    </source>
</evidence>
<evidence type="ECO:0000313" key="13">
    <source>
        <dbReference type="Proteomes" id="UP000238523"/>
    </source>
</evidence>
<dbReference type="EC" id="1.2.4.2" evidence="5"/>
<dbReference type="InterPro" id="IPR005475">
    <property type="entry name" value="Transketolase-like_Pyr-bd"/>
</dbReference>
<dbReference type="PANTHER" id="PTHR23152:SF4">
    <property type="entry name" value="2-OXOADIPATE DEHYDROGENASE COMPLEX COMPONENT E1"/>
    <property type="match status" value="1"/>
</dbReference>
<evidence type="ECO:0000313" key="12">
    <source>
        <dbReference type="EMBL" id="AUW42603.1"/>
    </source>
</evidence>
<dbReference type="Gene3D" id="3.40.50.970">
    <property type="match status" value="1"/>
</dbReference>
<gene>
    <name evidence="12" type="primary">sucA</name>
    <name evidence="12" type="ORF">CUJ84_Chr002242</name>
</gene>
<evidence type="ECO:0000256" key="3">
    <source>
        <dbReference type="ARBA" id="ARBA00006936"/>
    </source>
</evidence>
<evidence type="ECO:0000256" key="4">
    <source>
        <dbReference type="ARBA" id="ARBA00011301"/>
    </source>
</evidence>
<protein>
    <recommendedName>
        <fullName evidence="6">2-oxoglutarate dehydrogenase E1 component</fullName>
        <ecNumber evidence="5">1.2.4.2</ecNumber>
    </recommendedName>
    <alternativeName>
        <fullName evidence="10">Alpha-ketoglutarate dehydrogenase</fullName>
    </alternativeName>
</protein>